<feature type="compositionally biased region" description="Low complexity" evidence="7">
    <location>
        <begin position="3287"/>
        <end position="3319"/>
    </location>
</feature>
<dbReference type="PANTHER" id="PTHR23412">
    <property type="entry name" value="STEREOCILIN RELATED"/>
    <property type="match status" value="1"/>
</dbReference>
<proteinExistence type="inferred from homology"/>
<comment type="similarity">
    <text evidence="2">Belongs to the mesothelin family.</text>
</comment>
<protein>
    <submittedName>
        <fullName evidence="8">Uncharacterized protein LOC121881599</fullName>
    </submittedName>
</protein>
<evidence type="ECO:0000256" key="1">
    <source>
        <dbReference type="ARBA" id="ARBA00004370"/>
    </source>
</evidence>
<evidence type="ECO:0000313" key="9">
    <source>
        <dbReference type="Proteomes" id="UP001314229"/>
    </source>
</evidence>
<organism evidence="8 9">
    <name type="scientific">Scomber scombrus</name>
    <name type="common">Atlantic mackerel</name>
    <name type="synonym">Scomber vernalis</name>
    <dbReference type="NCBI Taxonomy" id="13677"/>
    <lineage>
        <taxon>Eukaryota</taxon>
        <taxon>Metazoa</taxon>
        <taxon>Chordata</taxon>
        <taxon>Craniata</taxon>
        <taxon>Vertebrata</taxon>
        <taxon>Euteleostomi</taxon>
        <taxon>Actinopterygii</taxon>
        <taxon>Neopterygii</taxon>
        <taxon>Teleostei</taxon>
        <taxon>Neoteleostei</taxon>
        <taxon>Acanthomorphata</taxon>
        <taxon>Pelagiaria</taxon>
        <taxon>Scombriformes</taxon>
        <taxon>Scombridae</taxon>
        <taxon>Scomber</taxon>
    </lineage>
</organism>
<dbReference type="PANTHER" id="PTHR23412:SF6">
    <property type="entry name" value="MESOTHELIN"/>
    <property type="match status" value="1"/>
</dbReference>
<dbReference type="EMBL" id="CAWUFR010000113">
    <property type="protein sequence ID" value="CAK6968096.1"/>
    <property type="molecule type" value="Genomic_DNA"/>
</dbReference>
<dbReference type="InterPro" id="IPR010335">
    <property type="entry name" value="Mesothelin"/>
</dbReference>
<accession>A0AAV1P8S6</accession>
<keyword evidence="4" id="KW-0130">Cell adhesion</keyword>
<keyword evidence="9" id="KW-1185">Reference proteome</keyword>
<comment type="caution">
    <text evidence="8">The sequence shown here is derived from an EMBL/GenBank/DDBJ whole genome shotgun (WGS) entry which is preliminary data.</text>
</comment>
<name>A0AAV1P8S6_SCOSC</name>
<evidence type="ECO:0000256" key="4">
    <source>
        <dbReference type="ARBA" id="ARBA00022889"/>
    </source>
</evidence>
<evidence type="ECO:0000256" key="2">
    <source>
        <dbReference type="ARBA" id="ARBA00011016"/>
    </source>
</evidence>
<comment type="subcellular location">
    <subcellularLocation>
        <location evidence="1">Membrane</location>
    </subcellularLocation>
</comment>
<dbReference type="Pfam" id="PF06060">
    <property type="entry name" value="Mesothelin"/>
    <property type="match status" value="1"/>
</dbReference>
<evidence type="ECO:0000256" key="7">
    <source>
        <dbReference type="SAM" id="MobiDB-lite"/>
    </source>
</evidence>
<evidence type="ECO:0000313" key="8">
    <source>
        <dbReference type="EMBL" id="CAK6968096.1"/>
    </source>
</evidence>
<keyword evidence="3" id="KW-0732">Signal</keyword>
<dbReference type="GO" id="GO:0016020">
    <property type="term" value="C:membrane"/>
    <property type="evidence" value="ECO:0007669"/>
    <property type="project" value="UniProtKB-SubCell"/>
</dbReference>
<sequence length="3374" mass="372449">MLNKATSGINCTNYHVIVRGLSKAFPAIPVPRRQGITKVLLDYLRTSVSVINKPGCRQGIESDAQWLEANCGPFSQYATYSDLKLFNISGVAVVESLSAQQKAELILDPDSGALEDEATIKEVFKSLTESPDNEQLVQFFQAFTNINKQRNITIITNPGVRDIIFNLTLTALAPEFKDFQPVDFELWFQVNLAPVMASIHPGILVVIPRDISCASYAAILTGLRQSLKSLPPHISQGVRSSVEALQETFKRCSVPDSFRCKDSHVNEDLICGAVESSQLEQTLANDNSSEALCNFTIKEHACSSAKHLTSSNLVALMNCSLESQTTYPVEVWKLFFQKASIALDQALTSFASTAPNKSSPSLSHALEALGELRIANFSQAQLQNDAFVSSWFQTNLRPFLASPSNNFLFCLSSKDFSCQTYHTVIKAFGSQRASMDREGQQAVFTHFIKPFLSRNDSSDPGCVSFTKGSKAWLQANLGSFSGFATLQDLQALNPNFSSVETLSVLTPTQVAQLTLSSVASNETDQIDLVFERLEEGNALENVDEFLTELTANGTVPDFQPVVRDRIMNRTFVIISVYFTNFKEVDWFDWFHLKLISVLPSFTPVMLNKATSGINCTNYHVIVRGLSKAFPAIPVPRRQGITKVLLDYLRTSVSVINKPGCRQGIESDAQWLEANCGPFSQYATYSDLKLFNISGVAVVESLSAQQKAELILDPDSGALEDEATIKEVFKSLTESPDNEQLVQFFQAFTNINKQRNITIITNPGVRDIIFNLTLTALAPEFKDFQPVDFELWFQVNLAPVMASIHPGILVVIPRDISCASYAAILTGLRQSLKSLPPHISQGVRSSVEALQETFKRCSVPDSFRCKDSHVNEDLICGAVESSQLEQTLANDNSSEALCNFTIKEHACSSAKDLTSSNLVALMNCSLESQTTYPVEVWKLFFQKASIALDQALTSFASTAPNKSSPSLSHALEALGELRIANFSQAQLQNDAFVSSWFQTNLRPFLASPSNNFLFCLSSKDFSCQTYHTVIKAFGSQRASMDREGQQAVFTHFIKPFLSRNDSSDPGCVSFTKGSKAWLQANLGSFSGFATLQDLQALNPNFSSVETLSVLTPTQVAQLTLSSVASNETDQIDLVFERLEEGNALDNVDEFLTELTANGTVPDFQPVVRDRIMNRTFVIISVYFTNFKEVDWFDWFHLKLISVLPSFTPVMLNKATSGINCTNYHVIVRGLSKAFPAIPVPRRQGITKVLLDYLRTSVSVINKPGCRQGIESDAQWLEANCGPFSQYATYSDLKLFNISGVAVVESLSAQQKAELILDPDSGALEDEATIKEVFKSLTESPDNEQLVQFFQAFTNINKQRNITIITNPGVRDIIFNLTLTALAPEFKDFQPVDFELWFQVNLAPVMASIHPGILVVIPRDISCASYAAILTGLRQSLKSLPPHISQGVRSSVEALQETFKRCSVPDSFRCKDSHVNEDLICGAVESSQLEQTLANDNSSEALCNFTIKEHACSSAKHLTSSNLVALMNCSLESQTTYPVEVWKLFFQKASIALDQALTSFASTAPNKSSPSLSHALEALGELRIANFSQAQLQNDAFVSSWFQTNLRPFLASPSNNFLFCLSSKDFSCQTYHTVIKAFGSQRASMDREGQQAVFTHFIKPFLSRNDSSDPGCVSFTKGSKAWLQANLGSFSGFATLQDLQALNPNFSSVETLSVLTPTQVAQLTLSSVASNETDQIDLVFERLEEGNALENVDEFLTELTANGTVPDFQPVVRDRIMNRTFVIISVYFTNFKEVDWFDWFHLKLISVLPSFTPVMLNKATSGINCTNYHVIVRGLSKAFPAIPVPRRQGITKVLLDYLRTSVSVINKPGCRQGIESDAQWLEANCGPFSQYATYSDLKLFNISGVTVLNSLSSSQQAEFLLEPNNLSNETLVRLVFTGTSISSSMEDLGSFFEKFVSGAAEQNLTNIDPKVRDTILNLTLMALSPNLYMLDAGGFKLWFQVYLPLFLTSIDSSTFEIIPRNITCNSFQEIVVGCDNVFPHLSKRQTQQVFTFTRDYLRRHSSSGFSCVESVNDDRRWLEDNFGRFRVQASFIDFMTLKENFNGVHVADLLTPIQLAQLAATPSQLKRMEDVTKIMAVINPVDYGAFFDIVSPAIEIYPTNYTVEVKSAFLQAVFDRSDLSSPAVSDIEFLHWLRVRLRPLLINLSPDLVTPLYDIGNNRSCNSSQEMIALLDTLHQTLNSNTQREIYKSTFLFLQGPTPLKCYGGGSFYSYLRNTFLSFGFPDLSMFTSLLPQKRKAELLSTITTSELRQFLSQPSVIGNDSDICVIFNNYNNTPAFLETEDVPDDVKMVTLPCVWPLALRSNSRSEVDSWFNLRLRNYLRFLSKSLINSTAVQNASCLAFQKLISVLGNNFTYNSSDFGRDDVYTTIRTYLRAGSGARCYNASDAELNSTAWFANYIGSFVTFITLDDITTFMSTSQIQVFLEDQDNLELFNNTAIPENVTNYYISQLFTSNPTFSPLKLPGFFLCSSEIPSLVYSSLNEADSIHILNELKTFCNGTQDPEVSAALASNFQTVTAQTFGTLESASSGLTSSQISSVSPSVLISSLSILSSVSTWSQEQATTIIQVITSSGFKINSGSSLESLGTLVAGIPSKSIESIQASELLKISQSTTFVSNMLVAPTVVQETYVQKIISVDQSPASVLVNVPDAMAVNIPPSLLVFSEEAVNIRVINRKKWRRHQAAMFFGVLGNTDFDIEQLSPSVLQGFTCTSIQRMTRKRIRRLIRSSRPRRGRAKVELKESQLTCMYNLLNGDYSQTFTDYPADMLLYFNNRDVKRANCRSYFSAVGAADFSVASSILNKNSVLFGEARDCLGISDVSLSRDNIEVLGNMACTLDSSYIQNSDPLILEKLKACKSFSDNQVAAMETLLLSGKTSYGEASTWNKKTLENLGILPLYFTRNIWGQFKTSTKRRFLKSFMSQLRKRKTKKRKLKALFKQISSLKIKRGAGCTVGNITQVTVNDASFPFGYDQTQFDLCLDVSVLKDNLNAICEKVDDDDFQKIILKKLNQAFPSGVSDSDVQVLGSVSRVASLDDISKWTITTVDTLAALMKAEDGQWEAAKSKAIITKYLNTSGNSLGSNELNSIDSNLCSLDNSTLKTITPDSIRNANPLNVASCSSEQKRILYEISNTSFSSHRDNSSSFYNLVQPSIGGAPLSDVVVLSSQNISMDVDAFRSLDPDVIAGLSVTNVNGLMGNHLQDLKLFENDTVIQTWVNLQLQSDLDRLGVGLTTNRASPTTAPTTAPPSSSSSTTAAASPASSTTVTTTTKRHTSNSIVNVATTGTTSQSQAATTSGGSELAKHPIFIILAALLTSVKILQQPA</sequence>
<evidence type="ECO:0000256" key="5">
    <source>
        <dbReference type="ARBA" id="ARBA00023136"/>
    </source>
</evidence>
<dbReference type="GO" id="GO:0009986">
    <property type="term" value="C:cell surface"/>
    <property type="evidence" value="ECO:0007669"/>
    <property type="project" value="TreeGrafter"/>
</dbReference>
<evidence type="ECO:0000256" key="6">
    <source>
        <dbReference type="ARBA" id="ARBA00023180"/>
    </source>
</evidence>
<dbReference type="InterPro" id="IPR026664">
    <property type="entry name" value="Stereocilin-rel"/>
</dbReference>
<feature type="compositionally biased region" description="Low complexity" evidence="7">
    <location>
        <begin position="3332"/>
        <end position="3347"/>
    </location>
</feature>
<reference evidence="8 9" key="1">
    <citation type="submission" date="2024-01" db="EMBL/GenBank/DDBJ databases">
        <authorList>
            <person name="Alioto T."/>
            <person name="Alioto T."/>
            <person name="Gomez Garrido J."/>
        </authorList>
    </citation>
    <scope>NUCLEOTIDE SEQUENCE [LARGE SCALE GENOMIC DNA]</scope>
</reference>
<dbReference type="GO" id="GO:0007160">
    <property type="term" value="P:cell-matrix adhesion"/>
    <property type="evidence" value="ECO:0007669"/>
    <property type="project" value="TreeGrafter"/>
</dbReference>
<evidence type="ECO:0000256" key="3">
    <source>
        <dbReference type="ARBA" id="ARBA00022729"/>
    </source>
</evidence>
<keyword evidence="5" id="KW-0472">Membrane</keyword>
<feature type="region of interest" description="Disordered" evidence="7">
    <location>
        <begin position="3282"/>
        <end position="3347"/>
    </location>
</feature>
<keyword evidence="6" id="KW-0325">Glycoprotein</keyword>
<dbReference type="Proteomes" id="UP001314229">
    <property type="component" value="Unassembled WGS sequence"/>
</dbReference>
<gene>
    <name evidence="8" type="ORF">FSCOSCO3_A011035</name>
</gene>